<keyword evidence="3" id="KW-0808">Transferase</keyword>
<evidence type="ECO:0000313" key="3">
    <source>
        <dbReference type="EMBL" id="TYP92873.1"/>
    </source>
</evidence>
<evidence type="ECO:0000313" key="2">
    <source>
        <dbReference type="EMBL" id="AKH37851.1"/>
    </source>
</evidence>
<dbReference type="CDD" id="cd01522">
    <property type="entry name" value="RHOD_1"/>
    <property type="match status" value="1"/>
</dbReference>
<dbReference type="PANTHER" id="PTHR45431:SF3">
    <property type="entry name" value="RHODANESE-LIKE DOMAIN-CONTAINING PROTEIN 15, CHLOROPLASTIC"/>
    <property type="match status" value="1"/>
</dbReference>
<dbReference type="AlphaFoldDB" id="A0A0F7KEE8"/>
<dbReference type="Pfam" id="PF00581">
    <property type="entry name" value="Rhodanese"/>
    <property type="match status" value="1"/>
</dbReference>
<dbReference type="EMBL" id="VNHT01000005">
    <property type="protein sequence ID" value="TYP92873.1"/>
    <property type="molecule type" value="Genomic_DNA"/>
</dbReference>
<evidence type="ECO:0000313" key="4">
    <source>
        <dbReference type="Proteomes" id="UP000034156"/>
    </source>
</evidence>
<dbReference type="Proteomes" id="UP000034156">
    <property type="component" value="Chromosome"/>
</dbReference>
<reference evidence="4" key="1">
    <citation type="submission" date="2015-05" db="EMBL/GenBank/DDBJ databases">
        <title>Draft genome of Nitrosomonas communis strain Nm2.</title>
        <authorList>
            <person name="Kozlowski J.A."/>
            <person name="Kits K.D."/>
            <person name="Stein L.Y."/>
        </authorList>
    </citation>
    <scope>NUCLEOTIDE SEQUENCE [LARGE SCALE GENOMIC DNA]</scope>
    <source>
        <strain evidence="4">Nm2</strain>
    </source>
</reference>
<evidence type="ECO:0000313" key="5">
    <source>
        <dbReference type="Proteomes" id="UP000324176"/>
    </source>
</evidence>
<dbReference type="KEGG" id="nco:AAW31_08565"/>
<dbReference type="InterPro" id="IPR001763">
    <property type="entry name" value="Rhodanese-like_dom"/>
</dbReference>
<gene>
    <name evidence="2" type="ORF">AAW31_08565</name>
    <name evidence="3" type="ORF">BCL69_100572</name>
</gene>
<dbReference type="Proteomes" id="UP000324176">
    <property type="component" value="Unassembled WGS sequence"/>
</dbReference>
<dbReference type="GO" id="GO:0016740">
    <property type="term" value="F:transferase activity"/>
    <property type="evidence" value="ECO:0007669"/>
    <property type="project" value="UniProtKB-KW"/>
</dbReference>
<feature type="domain" description="Rhodanese" evidence="1">
    <location>
        <begin position="37"/>
        <end position="136"/>
    </location>
</feature>
<keyword evidence="4" id="KW-1185">Reference proteome</keyword>
<dbReference type="EMBL" id="CP011451">
    <property type="protein sequence ID" value="AKH37851.1"/>
    <property type="molecule type" value="Genomic_DNA"/>
</dbReference>
<protein>
    <submittedName>
        <fullName evidence="2 3">Rhodanese</fullName>
    </submittedName>
</protein>
<dbReference type="RefSeq" id="WP_046849921.1">
    <property type="nucleotide sequence ID" value="NZ_CP011451.1"/>
</dbReference>
<reference evidence="2 4" key="2">
    <citation type="journal article" date="2016" name="Genome Announc.">
        <title>Genome Sequence of Nitrosomonas communis Strain Nm2, a Mesophilic Ammonia-Oxidizing Bacterium Isolated from Mediterranean Soil.</title>
        <authorList>
            <person name="Kozlowski J.A."/>
            <person name="Kits K.D."/>
            <person name="Stein L.Y."/>
        </authorList>
    </citation>
    <scope>NUCLEOTIDE SEQUENCE [LARGE SCALE GENOMIC DNA]</scope>
    <source>
        <strain evidence="2 4">Nm2</strain>
    </source>
</reference>
<dbReference type="OrthoDB" id="9815890at2"/>
<proteinExistence type="predicted"/>
<evidence type="ECO:0000259" key="1">
    <source>
        <dbReference type="PROSITE" id="PS50206"/>
    </source>
</evidence>
<dbReference type="PROSITE" id="PS50206">
    <property type="entry name" value="RHODANESE_3"/>
    <property type="match status" value="1"/>
</dbReference>
<dbReference type="Gene3D" id="3.40.250.10">
    <property type="entry name" value="Rhodanese-like domain"/>
    <property type="match status" value="1"/>
</dbReference>
<sequence length="150" mass="16645">MENSSKILEKAHERAEEMDLPYKGALLPAEAFALLQATPNAKLIDVRCKAELDWVGRISGAIEVELKTYPGMQPNPNFIDQVAEKVQQNDVIMFLCRSGGRSDYAATIATQSDFPNCYNILEGFEGDKDETGHRGRKGGWKAADLPWVQS</sequence>
<dbReference type="SUPFAM" id="SSF52821">
    <property type="entry name" value="Rhodanese/Cell cycle control phosphatase"/>
    <property type="match status" value="1"/>
</dbReference>
<dbReference type="PANTHER" id="PTHR45431">
    <property type="entry name" value="RHODANESE-LIKE DOMAIN-CONTAINING PROTEIN 15, CHLOROPLASTIC"/>
    <property type="match status" value="1"/>
</dbReference>
<dbReference type="PATRIC" id="fig|44574.3.peg.2090"/>
<name>A0A0F7KEE8_9PROT</name>
<dbReference type="InterPro" id="IPR036873">
    <property type="entry name" value="Rhodanese-like_dom_sf"/>
</dbReference>
<organism evidence="2 4">
    <name type="scientific">Nitrosomonas communis</name>
    <dbReference type="NCBI Taxonomy" id="44574"/>
    <lineage>
        <taxon>Bacteria</taxon>
        <taxon>Pseudomonadati</taxon>
        <taxon>Pseudomonadota</taxon>
        <taxon>Betaproteobacteria</taxon>
        <taxon>Nitrosomonadales</taxon>
        <taxon>Nitrosomonadaceae</taxon>
        <taxon>Nitrosomonas</taxon>
    </lineage>
</organism>
<dbReference type="InterPro" id="IPR052367">
    <property type="entry name" value="Thiosulfate_ST/Rhodanese-like"/>
</dbReference>
<accession>A0A0F7KEE8</accession>
<dbReference type="SMART" id="SM00450">
    <property type="entry name" value="RHOD"/>
    <property type="match status" value="1"/>
</dbReference>
<reference evidence="3 5" key="3">
    <citation type="submission" date="2019-07" db="EMBL/GenBank/DDBJ databases">
        <title>Active sludge and wastewater microbial communities from Klosterneuburg, Austria.</title>
        <authorList>
            <person name="Wagner M."/>
        </authorList>
    </citation>
    <scope>NUCLEOTIDE SEQUENCE [LARGE SCALE GENOMIC DNA]</scope>
    <source>
        <strain evidence="3 5">Nm2</strain>
    </source>
</reference>